<feature type="domain" description="Class II Histidinyl-tRNA synthetase (HisRS)-like catalytic core" evidence="2">
    <location>
        <begin position="16"/>
        <end position="173"/>
    </location>
</feature>
<evidence type="ECO:0000313" key="4">
    <source>
        <dbReference type="Proteomes" id="UP001203284"/>
    </source>
</evidence>
<reference evidence="3 4" key="1">
    <citation type="submission" date="2022-04" db="EMBL/GenBank/DDBJ databases">
        <authorList>
            <person name="Grouzdev D.S."/>
            <person name="Pantiukh K.S."/>
            <person name="Krutkina M.S."/>
        </authorList>
    </citation>
    <scope>NUCLEOTIDE SEQUENCE [LARGE SCALE GENOMIC DNA]</scope>
    <source>
        <strain evidence="3 4">6x-1</strain>
    </source>
</reference>
<dbReference type="NCBIfam" id="NF008953">
    <property type="entry name" value="PRK12295.1-6"/>
    <property type="match status" value="1"/>
</dbReference>
<dbReference type="Gene3D" id="3.30.930.10">
    <property type="entry name" value="Bira Bifunctional Protein, Domain 2"/>
    <property type="match status" value="1"/>
</dbReference>
<keyword evidence="3" id="KW-0808">Transferase</keyword>
<organism evidence="3 4">
    <name type="scientific">Ancylobacter crimeensis</name>
    <dbReference type="NCBI Taxonomy" id="2579147"/>
    <lineage>
        <taxon>Bacteria</taxon>
        <taxon>Pseudomonadati</taxon>
        <taxon>Pseudomonadota</taxon>
        <taxon>Alphaproteobacteria</taxon>
        <taxon>Hyphomicrobiales</taxon>
        <taxon>Xanthobacteraceae</taxon>
        <taxon>Ancylobacter</taxon>
    </lineage>
</organism>
<dbReference type="Proteomes" id="UP001203284">
    <property type="component" value="Unassembled WGS sequence"/>
</dbReference>
<dbReference type="GO" id="GO:0016757">
    <property type="term" value="F:glycosyltransferase activity"/>
    <property type="evidence" value="ECO:0007669"/>
    <property type="project" value="UniProtKB-KW"/>
</dbReference>
<keyword evidence="1" id="KW-0028">Amino-acid biosynthesis</keyword>
<sequence>MTAPLSSPAAGLSRLDELMALYARAGFARVEPPVLQPADAFLDLSGEELRRLMFLTSDAEGHELCLRPDITLPVCRHYLESGAAVPADFAYLGPVFRSNAPGGEFLQGGLESFGRTDREAADAEVMALGLETAALWGVVDPVIRLGDVGLFAALMEALALPPGWRRRLTKDFARAGDLGADLAALRHKPDANGVSGHAGVLSALAGSDPEAAHALVTDLLSIAGISTVAGRTVSEIAERFLEQAASGAAEGLPSETVAVLEGWLAIEGEPDGAAARLRALAREAGLDLGAALDSFEQRTHFLAAQGVDVGRVRFAAAFGRPLDYYTGMVFELHPMSGTSADVEPPLVAGGRYDGLLARLGAASAIPAVGFAVWPARLAALEAAR</sequence>
<dbReference type="RefSeq" id="WP_247026615.1">
    <property type="nucleotide sequence ID" value="NZ_JALKCH010000002.1"/>
</dbReference>
<proteinExistence type="predicted"/>
<evidence type="ECO:0000259" key="2">
    <source>
        <dbReference type="Pfam" id="PF13393"/>
    </source>
</evidence>
<dbReference type="Pfam" id="PF13393">
    <property type="entry name" value="tRNA-synt_His"/>
    <property type="match status" value="2"/>
</dbReference>
<dbReference type="InterPro" id="IPR004516">
    <property type="entry name" value="HisRS/HisZ"/>
</dbReference>
<comment type="caution">
    <text evidence="3">The sequence shown here is derived from an EMBL/GenBank/DDBJ whole genome shotgun (WGS) entry which is preliminary data.</text>
</comment>
<dbReference type="EMBL" id="JALKCH010000002">
    <property type="protein sequence ID" value="MCK0196004.1"/>
    <property type="molecule type" value="Genomic_DNA"/>
</dbReference>
<dbReference type="InterPro" id="IPR045864">
    <property type="entry name" value="aa-tRNA-synth_II/BPL/LPL"/>
</dbReference>
<keyword evidence="4" id="KW-1185">Reference proteome</keyword>
<protein>
    <submittedName>
        <fullName evidence="3">ATP phosphoribosyltransferase regulatory subunit</fullName>
    </submittedName>
</protein>
<name>A0ABT0D7T0_9HYPH</name>
<evidence type="ECO:0000256" key="1">
    <source>
        <dbReference type="ARBA" id="ARBA00023102"/>
    </source>
</evidence>
<dbReference type="SUPFAM" id="SSF55681">
    <property type="entry name" value="Class II aaRS and biotin synthetases"/>
    <property type="match status" value="1"/>
</dbReference>
<keyword evidence="1" id="KW-0368">Histidine biosynthesis</keyword>
<evidence type="ECO:0000313" key="3">
    <source>
        <dbReference type="EMBL" id="MCK0196004.1"/>
    </source>
</evidence>
<feature type="domain" description="Class II Histidinyl-tRNA synthetase (HisRS)-like catalytic core" evidence="2">
    <location>
        <begin position="215"/>
        <end position="374"/>
    </location>
</feature>
<keyword evidence="3" id="KW-0328">Glycosyltransferase</keyword>
<accession>A0ABT0D7T0</accession>
<dbReference type="PIRSF" id="PIRSF001549">
    <property type="entry name" value="His-tRNA_synth"/>
    <property type="match status" value="1"/>
</dbReference>
<dbReference type="InterPro" id="IPR041715">
    <property type="entry name" value="HisRS-like_core"/>
</dbReference>
<dbReference type="PANTHER" id="PTHR43707">
    <property type="entry name" value="HISTIDYL-TRNA SYNTHETASE"/>
    <property type="match status" value="1"/>
</dbReference>
<dbReference type="PANTHER" id="PTHR43707:SF1">
    <property type="entry name" value="HISTIDINE--TRNA LIGASE, MITOCHONDRIAL-RELATED"/>
    <property type="match status" value="1"/>
</dbReference>
<gene>
    <name evidence="3" type="ORF">MWN34_03665</name>
</gene>